<organism evidence="3 4">
    <name type="scientific">Hymenobacter guriensis</name>
    <dbReference type="NCBI Taxonomy" id="2793065"/>
    <lineage>
        <taxon>Bacteria</taxon>
        <taxon>Pseudomonadati</taxon>
        <taxon>Bacteroidota</taxon>
        <taxon>Cytophagia</taxon>
        <taxon>Cytophagales</taxon>
        <taxon>Hymenobacteraceae</taxon>
        <taxon>Hymenobacter</taxon>
    </lineage>
</organism>
<dbReference type="NCBIfam" id="TIGR04183">
    <property type="entry name" value="Por_Secre_tail"/>
    <property type="match status" value="1"/>
</dbReference>
<reference evidence="3 4" key="1">
    <citation type="submission" date="2020-11" db="EMBL/GenBank/DDBJ databases">
        <title>Hymenobacter sp.</title>
        <authorList>
            <person name="Kim M.K."/>
        </authorList>
    </citation>
    <scope>NUCLEOTIDE SEQUENCE [LARGE SCALE GENOMIC DNA]</scope>
    <source>
        <strain evidence="3 4">BT594</strain>
    </source>
</reference>
<keyword evidence="1" id="KW-0732">Signal</keyword>
<evidence type="ECO:0000313" key="3">
    <source>
        <dbReference type="EMBL" id="MBG8555681.1"/>
    </source>
</evidence>
<feature type="domain" description="Secretion system C-terminal sorting" evidence="2">
    <location>
        <begin position="399"/>
        <end position="474"/>
    </location>
</feature>
<evidence type="ECO:0000259" key="2">
    <source>
        <dbReference type="Pfam" id="PF18962"/>
    </source>
</evidence>
<gene>
    <name evidence="3" type="ORF">I5L79_19205</name>
</gene>
<sequence length="478" mass="50758">MKIFTQLLCAAALLAVSQQAAAQTLLDNFETTRLLSYPEAQGVLTQEAANPFKGTGNNSTSVAKFVRDANSPYSTITIRPKNGKFADVSAYKSGAQKLTMKFLSPGPDLRVNLVMQDKDKVAYPAGNYAGLFFAVTTAAANTWETLTFTFEAPEGSFDPTVTAKDIDQIAMLIAPGVTGAPAGATYYFDDFMGPATEAIPTSGQPPILLDDFETSRYVEYPVAQGVLTEKAPNPFKTAANNSASVAKFERSASDMYSTIAIRTKSGFFADVSDYASGAQKMTMKFLSPGPGTRVQLVLQNAATVAYPKGNYAGDFFATTTAAANTWETLTFDFTPGVANATFDPTVKATDIDQIALLIAPGSSNNGATYYFDDLMGPALVTMPTANRGAQNATAAFAAVYPNPAAGITQLPYSLQKSAVVSLAVFDNLGRRVAQVIDRQQQPAGQFSAELNAARLAPGLYTCRLTVDGVALTRRLSVQ</sequence>
<keyword evidence="4" id="KW-1185">Reference proteome</keyword>
<name>A0ABS0L6H6_9BACT</name>
<dbReference type="Pfam" id="PF18962">
    <property type="entry name" value="Por_Secre_tail"/>
    <property type="match status" value="1"/>
</dbReference>
<protein>
    <submittedName>
        <fullName evidence="3">T9SS type A sorting domain-containing protein</fullName>
    </submittedName>
</protein>
<evidence type="ECO:0000313" key="4">
    <source>
        <dbReference type="Proteomes" id="UP000601099"/>
    </source>
</evidence>
<feature type="signal peptide" evidence="1">
    <location>
        <begin position="1"/>
        <end position="22"/>
    </location>
</feature>
<dbReference type="Proteomes" id="UP000601099">
    <property type="component" value="Unassembled WGS sequence"/>
</dbReference>
<feature type="chain" id="PRO_5046620120" evidence="1">
    <location>
        <begin position="23"/>
        <end position="478"/>
    </location>
</feature>
<dbReference type="RefSeq" id="WP_196956701.1">
    <property type="nucleotide sequence ID" value="NZ_JADWYK010000015.1"/>
</dbReference>
<dbReference type="EMBL" id="JADWYK010000015">
    <property type="protein sequence ID" value="MBG8555681.1"/>
    <property type="molecule type" value="Genomic_DNA"/>
</dbReference>
<dbReference type="InterPro" id="IPR026444">
    <property type="entry name" value="Secre_tail"/>
</dbReference>
<dbReference type="Gene3D" id="2.60.120.260">
    <property type="entry name" value="Galactose-binding domain-like"/>
    <property type="match status" value="1"/>
</dbReference>
<accession>A0ABS0L6H6</accession>
<comment type="caution">
    <text evidence="3">The sequence shown here is derived from an EMBL/GenBank/DDBJ whole genome shotgun (WGS) entry which is preliminary data.</text>
</comment>
<proteinExistence type="predicted"/>
<evidence type="ECO:0000256" key="1">
    <source>
        <dbReference type="SAM" id="SignalP"/>
    </source>
</evidence>